<evidence type="ECO:0000259" key="1">
    <source>
        <dbReference type="Pfam" id="PF14417"/>
    </source>
</evidence>
<protein>
    <recommendedName>
        <fullName evidence="1">MEDS domain-containing protein</fullName>
    </recommendedName>
</protein>
<organism evidence="2 3">
    <name type="scientific">Chryseomicrobium excrementi</name>
    <dbReference type="NCBI Taxonomy" id="2041346"/>
    <lineage>
        <taxon>Bacteria</taxon>
        <taxon>Bacillati</taxon>
        <taxon>Bacillota</taxon>
        <taxon>Bacilli</taxon>
        <taxon>Bacillales</taxon>
        <taxon>Caryophanaceae</taxon>
        <taxon>Chryseomicrobium</taxon>
    </lineage>
</organism>
<evidence type="ECO:0000313" key="2">
    <source>
        <dbReference type="EMBL" id="PJK16238.1"/>
    </source>
</evidence>
<comment type="caution">
    <text evidence="2">The sequence shown here is derived from an EMBL/GenBank/DDBJ whole genome shotgun (WGS) entry which is preliminary data.</text>
</comment>
<dbReference type="OrthoDB" id="2855396at2"/>
<dbReference type="Pfam" id="PF14417">
    <property type="entry name" value="MEDS"/>
    <property type="match status" value="1"/>
</dbReference>
<keyword evidence="3" id="KW-1185">Reference proteome</keyword>
<evidence type="ECO:0000313" key="3">
    <source>
        <dbReference type="Proteomes" id="UP000228680"/>
    </source>
</evidence>
<reference evidence="2 3" key="1">
    <citation type="submission" date="2017-10" db="EMBL/GenBank/DDBJ databases">
        <title>Draft genome of Chryseomicrobium casticus sp. nov.</title>
        <authorList>
            <person name="Chakraborty R."/>
            <person name="Saha T."/>
        </authorList>
    </citation>
    <scope>NUCLEOTIDE SEQUENCE [LARGE SCALE GENOMIC DNA]</scope>
    <source>
        <strain evidence="2 3">ET03</strain>
    </source>
</reference>
<dbReference type="RefSeq" id="WP_100354014.1">
    <property type="nucleotide sequence ID" value="NZ_PCGR01000003.1"/>
</dbReference>
<proteinExistence type="predicted"/>
<dbReference type="EMBL" id="PCGR01000003">
    <property type="protein sequence ID" value="PJK16238.1"/>
    <property type="molecule type" value="Genomic_DNA"/>
</dbReference>
<dbReference type="AlphaFoldDB" id="A0A2M9EYF6"/>
<accession>A0A2M9EYF6</accession>
<gene>
    <name evidence="2" type="ORF">CQS04_10035</name>
</gene>
<name>A0A2M9EYF6_9BACL</name>
<dbReference type="InterPro" id="IPR025847">
    <property type="entry name" value="MEDS_domain"/>
</dbReference>
<dbReference type="Proteomes" id="UP000228680">
    <property type="component" value="Unassembled WGS sequence"/>
</dbReference>
<feature type="domain" description="MEDS" evidence="1">
    <location>
        <begin position="16"/>
        <end position="169"/>
    </location>
</feature>
<sequence>MKSTIQQLVNEKRNAHILYAYTGNETYFRELYQYISDGIHAGDHLLLVENERISSQVQKELAKRFSSQQLNQVHYVNSLHFYWSSGSYNPQAIQAYFTEVVAPFIEKGHVFRSWAHVEWESVKEPLHLIEEFEYMVDQAVNEMNFPLICAYGLDQMPERLQTMLLKTHPYVLEDASIAASTTYEPQ</sequence>